<reference evidence="2 3" key="1">
    <citation type="submission" date="2019-12" db="EMBL/GenBank/DDBJ databases">
        <title>Rhizobium genotypes associated with high levels of biological nitrogen fixation by grain legumes in a temperate-maritime cropping system.</title>
        <authorList>
            <person name="Maluk M."/>
            <person name="Francesc Ferrando Molina F."/>
            <person name="Lopez Del Egido L."/>
            <person name="Lafos M."/>
            <person name="Langarica-Fuentes A."/>
            <person name="Gebre Yohannes G."/>
            <person name="Young M.W."/>
            <person name="Martin P."/>
            <person name="Gantlett R."/>
            <person name="Kenicer G."/>
            <person name="Hawes C."/>
            <person name="Begg G.S."/>
            <person name="Quilliam R.S."/>
            <person name="Squire G.R."/>
            <person name="Poole P.S."/>
            <person name="Young P.W."/>
            <person name="Iannetta P.M."/>
            <person name="James E.K."/>
        </authorList>
    </citation>
    <scope>NUCLEOTIDE SEQUENCE [LARGE SCALE GENOMIC DNA]</scope>
    <source>
        <strain evidence="2 3">JHI54</strain>
    </source>
</reference>
<dbReference type="InterPro" id="IPR013978">
    <property type="entry name" value="MEKHLA"/>
</dbReference>
<gene>
    <name evidence="2" type="ORF">GR257_22785</name>
</gene>
<organism evidence="2 3">
    <name type="scientific">Rhizobium leguminosarum</name>
    <dbReference type="NCBI Taxonomy" id="384"/>
    <lineage>
        <taxon>Bacteria</taxon>
        <taxon>Pseudomonadati</taxon>
        <taxon>Pseudomonadota</taxon>
        <taxon>Alphaproteobacteria</taxon>
        <taxon>Hyphomicrobiales</taxon>
        <taxon>Rhizobiaceae</taxon>
        <taxon>Rhizobium/Agrobacterium group</taxon>
        <taxon>Rhizobium</taxon>
    </lineage>
</organism>
<dbReference type="Pfam" id="PF08670">
    <property type="entry name" value="MEKHLA"/>
    <property type="match status" value="1"/>
</dbReference>
<proteinExistence type="predicted"/>
<dbReference type="InterPro" id="IPR000014">
    <property type="entry name" value="PAS"/>
</dbReference>
<evidence type="ECO:0000259" key="1">
    <source>
        <dbReference type="Pfam" id="PF08670"/>
    </source>
</evidence>
<dbReference type="NCBIfam" id="TIGR00229">
    <property type="entry name" value="sensory_box"/>
    <property type="match status" value="1"/>
</dbReference>
<dbReference type="RefSeq" id="WP_164048218.1">
    <property type="nucleotide sequence ID" value="NZ_WUFV01000015.1"/>
</dbReference>
<dbReference type="CDD" id="cd00130">
    <property type="entry name" value="PAS"/>
    <property type="match status" value="1"/>
</dbReference>
<comment type="caution">
    <text evidence="2">The sequence shown here is derived from an EMBL/GenBank/DDBJ whole genome shotgun (WGS) entry which is preliminary data.</text>
</comment>
<evidence type="ECO:0000313" key="3">
    <source>
        <dbReference type="Proteomes" id="UP000471705"/>
    </source>
</evidence>
<name>A0A7K3VKI7_RHILE</name>
<protein>
    <submittedName>
        <fullName evidence="2">MEKHLA domain-containing protein</fullName>
    </submittedName>
</protein>
<dbReference type="Gene3D" id="3.30.450.20">
    <property type="entry name" value="PAS domain"/>
    <property type="match status" value="1"/>
</dbReference>
<feature type="domain" description="MEKHLA" evidence="1">
    <location>
        <begin position="14"/>
        <end position="150"/>
    </location>
</feature>
<dbReference type="Proteomes" id="UP000471705">
    <property type="component" value="Unassembled WGS sequence"/>
</dbReference>
<dbReference type="InterPro" id="IPR035965">
    <property type="entry name" value="PAS-like_dom_sf"/>
</dbReference>
<dbReference type="AlphaFoldDB" id="A0A7K3VKI7"/>
<sequence>MRADDIKNPNDPEFFDLLTGSFKRLLGHPLVEKERGPEWLYGDAPFVVLAHNTDADPVFVYGNVAAQKLFGYSWSEIKKLRSRLSAGPAERDERQKLLDAVSTSGFIKNYRGLRVTKSGGKFWMEDGIVWQLRDDEGRDYGQAAMFSKWTEV</sequence>
<accession>A0A7K3VKI7</accession>
<dbReference type="EMBL" id="WUFV01000015">
    <property type="protein sequence ID" value="NEK17655.1"/>
    <property type="molecule type" value="Genomic_DNA"/>
</dbReference>
<dbReference type="SUPFAM" id="SSF55785">
    <property type="entry name" value="PYP-like sensor domain (PAS domain)"/>
    <property type="match status" value="1"/>
</dbReference>
<evidence type="ECO:0000313" key="2">
    <source>
        <dbReference type="EMBL" id="NEK17655.1"/>
    </source>
</evidence>